<proteinExistence type="predicted"/>
<dbReference type="Gene3D" id="1.10.510.10">
    <property type="entry name" value="Transferase(Phosphotransferase) domain 1"/>
    <property type="match status" value="1"/>
</dbReference>
<sequence length="589" mass="67318">MPVTLESRYQRLCRFPRQGEIVHCNSRQDQDLLKRLPVWLQNTLTKSEDYSAFRGYSSQGGSGDLCILHVYRSEAREVWADHLEWFRRIFPPNPMMYSFMGASTDTWFCYIVFRQPSTTLRTVLDNPELGPLSRRHACEIVYQMVEGVQALILEGARFGDITPDEIEMINPDVVEETYWDPLARGMAVRKVLKSTELRVVHTGTCRMNGEFDQLTLSYRAPELAFGICWPSRSVVFAMGCITYEVLTHRLLLSQPFHTSYPLAQMVYQYHHLLAPIPDSLSPHFVNGPGVLSLGGLDDDPEFDDGVITADLETFVRRRSIRTFFQMDILDDYVYELIAGMTDIAFRSRPNVAETGRPSTKRKPIGLRVINCQQRRKLRFGIHSSDGPHSKVLDLCQSLYENGRAYYTHVVVLFEVVVNCNVGNVLVAGVVKHLKETRVGRLTIRHRWMDVDHPKIFVRKDTISGRCQRTEGERDSVGAPVYFAASFALWNVQFHRKDSAVWDNQLHAPSQYVDLFDGRNKIESRKKRKEKEGAKNENSRVEGGKSLREQFVKQTRANEGHKRVCLSINSIATQLKSSSKIASSLKPYGG</sequence>
<dbReference type="EMBL" id="MU157865">
    <property type="protein sequence ID" value="KAF9527050.1"/>
    <property type="molecule type" value="Genomic_DNA"/>
</dbReference>
<feature type="region of interest" description="Disordered" evidence="1">
    <location>
        <begin position="523"/>
        <end position="559"/>
    </location>
</feature>
<name>A0A9P6EDL7_9AGAR</name>
<dbReference type="AlphaFoldDB" id="A0A9P6EDL7"/>
<dbReference type="OrthoDB" id="3010383at2759"/>
<evidence type="ECO:0000313" key="3">
    <source>
        <dbReference type="Proteomes" id="UP000807306"/>
    </source>
</evidence>
<accession>A0A9P6EDL7</accession>
<dbReference type="SUPFAM" id="SSF56112">
    <property type="entry name" value="Protein kinase-like (PK-like)"/>
    <property type="match status" value="1"/>
</dbReference>
<organism evidence="2 3">
    <name type="scientific">Crepidotus variabilis</name>
    <dbReference type="NCBI Taxonomy" id="179855"/>
    <lineage>
        <taxon>Eukaryota</taxon>
        <taxon>Fungi</taxon>
        <taxon>Dikarya</taxon>
        <taxon>Basidiomycota</taxon>
        <taxon>Agaricomycotina</taxon>
        <taxon>Agaricomycetes</taxon>
        <taxon>Agaricomycetidae</taxon>
        <taxon>Agaricales</taxon>
        <taxon>Agaricineae</taxon>
        <taxon>Crepidotaceae</taxon>
        <taxon>Crepidotus</taxon>
    </lineage>
</organism>
<protein>
    <recommendedName>
        <fullName evidence="4">Protein kinase domain-containing protein</fullName>
    </recommendedName>
</protein>
<evidence type="ECO:0008006" key="4">
    <source>
        <dbReference type="Google" id="ProtNLM"/>
    </source>
</evidence>
<dbReference type="InterPro" id="IPR011009">
    <property type="entry name" value="Kinase-like_dom_sf"/>
</dbReference>
<reference evidence="2" key="1">
    <citation type="submission" date="2020-11" db="EMBL/GenBank/DDBJ databases">
        <authorList>
            <consortium name="DOE Joint Genome Institute"/>
            <person name="Ahrendt S."/>
            <person name="Riley R."/>
            <person name="Andreopoulos W."/>
            <person name="Labutti K."/>
            <person name="Pangilinan J."/>
            <person name="Ruiz-Duenas F.J."/>
            <person name="Barrasa J.M."/>
            <person name="Sanchez-Garcia M."/>
            <person name="Camarero S."/>
            <person name="Miyauchi S."/>
            <person name="Serrano A."/>
            <person name="Linde D."/>
            <person name="Babiker R."/>
            <person name="Drula E."/>
            <person name="Ayuso-Fernandez I."/>
            <person name="Pacheco R."/>
            <person name="Padilla G."/>
            <person name="Ferreira P."/>
            <person name="Barriuso J."/>
            <person name="Kellner H."/>
            <person name="Castanera R."/>
            <person name="Alfaro M."/>
            <person name="Ramirez L."/>
            <person name="Pisabarro A.G."/>
            <person name="Kuo A."/>
            <person name="Tritt A."/>
            <person name="Lipzen A."/>
            <person name="He G."/>
            <person name="Yan M."/>
            <person name="Ng V."/>
            <person name="Cullen D."/>
            <person name="Martin F."/>
            <person name="Rosso M.-N."/>
            <person name="Henrissat B."/>
            <person name="Hibbett D."/>
            <person name="Martinez A.T."/>
            <person name="Grigoriev I.V."/>
        </authorList>
    </citation>
    <scope>NUCLEOTIDE SEQUENCE</scope>
    <source>
        <strain evidence="2">CBS 506.95</strain>
    </source>
</reference>
<dbReference type="Proteomes" id="UP000807306">
    <property type="component" value="Unassembled WGS sequence"/>
</dbReference>
<comment type="caution">
    <text evidence="2">The sequence shown here is derived from an EMBL/GenBank/DDBJ whole genome shotgun (WGS) entry which is preliminary data.</text>
</comment>
<evidence type="ECO:0000256" key="1">
    <source>
        <dbReference type="SAM" id="MobiDB-lite"/>
    </source>
</evidence>
<feature type="compositionally biased region" description="Basic and acidic residues" evidence="1">
    <location>
        <begin position="529"/>
        <end position="559"/>
    </location>
</feature>
<gene>
    <name evidence="2" type="ORF">CPB83DRAFT_936942</name>
</gene>
<keyword evidence="3" id="KW-1185">Reference proteome</keyword>
<evidence type="ECO:0000313" key="2">
    <source>
        <dbReference type="EMBL" id="KAF9527050.1"/>
    </source>
</evidence>